<dbReference type="GO" id="GO:0005737">
    <property type="term" value="C:cytoplasm"/>
    <property type="evidence" value="ECO:0007669"/>
    <property type="project" value="TreeGrafter"/>
</dbReference>
<dbReference type="GO" id="GO:0000209">
    <property type="term" value="P:protein polyubiquitination"/>
    <property type="evidence" value="ECO:0007669"/>
    <property type="project" value="TreeGrafter"/>
</dbReference>
<dbReference type="PANTHER" id="PTHR46276">
    <property type="entry name" value="E3 UBIQUITIN-PROTEIN LIGASE UBR5"/>
    <property type="match status" value="1"/>
</dbReference>
<dbReference type="GO" id="GO:0090263">
    <property type="term" value="P:positive regulation of canonical Wnt signaling pathway"/>
    <property type="evidence" value="ECO:0007669"/>
    <property type="project" value="TreeGrafter"/>
</dbReference>
<dbReference type="GO" id="GO:0005634">
    <property type="term" value="C:nucleus"/>
    <property type="evidence" value="ECO:0007669"/>
    <property type="project" value="TreeGrafter"/>
</dbReference>
<dbReference type="GO" id="GO:0003723">
    <property type="term" value="F:RNA binding"/>
    <property type="evidence" value="ECO:0007669"/>
    <property type="project" value="InterPro"/>
</dbReference>
<dbReference type="Proteomes" id="UP001148018">
    <property type="component" value="Unassembled WGS sequence"/>
</dbReference>
<keyword evidence="3" id="KW-1185">Reference proteome</keyword>
<dbReference type="EMBL" id="JANIIK010000043">
    <property type="protein sequence ID" value="KAJ3605887.1"/>
    <property type="molecule type" value="Genomic_DNA"/>
</dbReference>
<dbReference type="InterPro" id="IPR002004">
    <property type="entry name" value="PABP_HYD_C"/>
</dbReference>
<dbReference type="PANTHER" id="PTHR46276:SF1">
    <property type="entry name" value="E3 UBIQUITIN-PROTEIN LIGASE UBR5"/>
    <property type="match status" value="1"/>
</dbReference>
<dbReference type="SMART" id="SM00517">
    <property type="entry name" value="PolyA"/>
    <property type="match status" value="2"/>
</dbReference>
<evidence type="ECO:0000259" key="1">
    <source>
        <dbReference type="PROSITE" id="PS51309"/>
    </source>
</evidence>
<dbReference type="Pfam" id="PF00658">
    <property type="entry name" value="MLLE"/>
    <property type="match status" value="2"/>
</dbReference>
<name>A0A9Q0ED54_9TELE</name>
<dbReference type="AlphaFoldDB" id="A0A9Q0ED54"/>
<dbReference type="PROSITE" id="PS51309">
    <property type="entry name" value="PABC"/>
    <property type="match status" value="1"/>
</dbReference>
<dbReference type="SUPFAM" id="SSF63570">
    <property type="entry name" value="PABC (PABP) domain"/>
    <property type="match status" value="2"/>
</dbReference>
<sequence length="175" mass="19586">MLQDEDLLAKALEKAIRALDRQLEPSDTLYTDEENVSESSDSLGDQLFALVDIYNTGYSQKITGMLLEQQKDAIIKLCSQPRLLEEQVNLALKTLKEQNVETCISDSSDTDDTERLGEKLFLLVERLDPVHATELTGMLLEMDPSTFPQLLTHHSTLELAVQKAQAALETFKSST</sequence>
<proteinExistence type="predicted"/>
<dbReference type="InterPro" id="IPR036053">
    <property type="entry name" value="PABP-dom"/>
</dbReference>
<accession>A0A9Q0ED54</accession>
<gene>
    <name evidence="2" type="ORF">NHX12_027930</name>
</gene>
<reference evidence="2" key="1">
    <citation type="submission" date="2022-07" db="EMBL/GenBank/DDBJ databases">
        <title>Chromosome-level genome of Muraenolepis orangiensis.</title>
        <authorList>
            <person name="Kim J."/>
        </authorList>
    </citation>
    <scope>NUCLEOTIDE SEQUENCE</scope>
    <source>
        <strain evidence="2">KU_S4_2022</strain>
        <tissue evidence="2">Muscle</tissue>
    </source>
</reference>
<comment type="caution">
    <text evidence="2">The sequence shown here is derived from an EMBL/GenBank/DDBJ whole genome shotgun (WGS) entry which is preliminary data.</text>
</comment>
<feature type="domain" description="PABC" evidence="1">
    <location>
        <begin position="96"/>
        <end position="173"/>
    </location>
</feature>
<evidence type="ECO:0000313" key="2">
    <source>
        <dbReference type="EMBL" id="KAJ3605887.1"/>
    </source>
</evidence>
<dbReference type="GO" id="GO:0034450">
    <property type="term" value="F:ubiquitin-ubiquitin ligase activity"/>
    <property type="evidence" value="ECO:0007669"/>
    <property type="project" value="TreeGrafter"/>
</dbReference>
<dbReference type="OrthoDB" id="19742at2759"/>
<protein>
    <recommendedName>
        <fullName evidence="1">PABC domain-containing protein</fullName>
    </recommendedName>
</protein>
<evidence type="ECO:0000313" key="3">
    <source>
        <dbReference type="Proteomes" id="UP001148018"/>
    </source>
</evidence>
<dbReference type="Gene3D" id="1.10.1900.10">
    <property type="entry name" value="c-terminal domain of poly(a) binding protein"/>
    <property type="match status" value="2"/>
</dbReference>
<organism evidence="2 3">
    <name type="scientific">Muraenolepis orangiensis</name>
    <name type="common">Patagonian moray cod</name>
    <dbReference type="NCBI Taxonomy" id="630683"/>
    <lineage>
        <taxon>Eukaryota</taxon>
        <taxon>Metazoa</taxon>
        <taxon>Chordata</taxon>
        <taxon>Craniata</taxon>
        <taxon>Vertebrata</taxon>
        <taxon>Euteleostomi</taxon>
        <taxon>Actinopterygii</taxon>
        <taxon>Neopterygii</taxon>
        <taxon>Teleostei</taxon>
        <taxon>Neoteleostei</taxon>
        <taxon>Acanthomorphata</taxon>
        <taxon>Zeiogadaria</taxon>
        <taxon>Gadariae</taxon>
        <taxon>Gadiformes</taxon>
        <taxon>Muraenolepidoidei</taxon>
        <taxon>Muraenolepididae</taxon>
        <taxon>Muraenolepis</taxon>
    </lineage>
</organism>